<protein>
    <submittedName>
        <fullName evidence="1">Uncharacterized protein</fullName>
    </submittedName>
</protein>
<organism evidence="1 2">
    <name type="scientific">Obba rivulosa</name>
    <dbReference type="NCBI Taxonomy" id="1052685"/>
    <lineage>
        <taxon>Eukaryota</taxon>
        <taxon>Fungi</taxon>
        <taxon>Dikarya</taxon>
        <taxon>Basidiomycota</taxon>
        <taxon>Agaricomycotina</taxon>
        <taxon>Agaricomycetes</taxon>
        <taxon>Polyporales</taxon>
        <taxon>Gelatoporiaceae</taxon>
        <taxon>Obba</taxon>
    </lineage>
</organism>
<accession>A0A8E2AL73</accession>
<dbReference type="EMBL" id="KV722772">
    <property type="protein sequence ID" value="OCH83894.1"/>
    <property type="molecule type" value="Genomic_DNA"/>
</dbReference>
<dbReference type="Proteomes" id="UP000250043">
    <property type="component" value="Unassembled WGS sequence"/>
</dbReference>
<proteinExistence type="predicted"/>
<reference evidence="1 2" key="1">
    <citation type="submission" date="2016-07" db="EMBL/GenBank/DDBJ databases">
        <title>Draft genome of the white-rot fungus Obba rivulosa 3A-2.</title>
        <authorList>
            <consortium name="DOE Joint Genome Institute"/>
            <person name="Miettinen O."/>
            <person name="Riley R."/>
            <person name="Acob R."/>
            <person name="Barry K."/>
            <person name="Cullen D."/>
            <person name="De Vries R."/>
            <person name="Hainaut M."/>
            <person name="Hatakka A."/>
            <person name="Henrissat B."/>
            <person name="Hilden K."/>
            <person name="Kuo R."/>
            <person name="Labutti K."/>
            <person name="Lipzen A."/>
            <person name="Makela M.R."/>
            <person name="Sandor L."/>
            <person name="Spatafora J.W."/>
            <person name="Grigoriev I.V."/>
            <person name="Hibbett D.S."/>
        </authorList>
    </citation>
    <scope>NUCLEOTIDE SEQUENCE [LARGE SCALE GENOMIC DNA]</scope>
    <source>
        <strain evidence="1 2">3A-2</strain>
    </source>
</reference>
<gene>
    <name evidence="1" type="ORF">OBBRIDRAFT_474232</name>
</gene>
<sequence length="185" mass="20500">MVAGREHEIGPAFAATDFVCPYYRPHSNEISVIVPRYFNCTSHTFDHRCSANPQIHARTHETRISAWFDSSPRYSAIRIIPAIVGDRSVWILRLWIATPGICASVRSEITLPTPSQSTCGMCSMSMQGKGVSITAKLHVSLIGEDPKVFPCTPYRTKADVEIFPASNLLTIRHSCSKKCHALVPT</sequence>
<evidence type="ECO:0000313" key="1">
    <source>
        <dbReference type="EMBL" id="OCH83894.1"/>
    </source>
</evidence>
<keyword evidence="2" id="KW-1185">Reference proteome</keyword>
<name>A0A8E2AL73_9APHY</name>
<evidence type="ECO:0000313" key="2">
    <source>
        <dbReference type="Proteomes" id="UP000250043"/>
    </source>
</evidence>
<dbReference type="AlphaFoldDB" id="A0A8E2AL73"/>